<feature type="transmembrane region" description="Helical" evidence="1">
    <location>
        <begin position="118"/>
        <end position="135"/>
    </location>
</feature>
<keyword evidence="3" id="KW-1185">Reference proteome</keyword>
<feature type="transmembrane region" description="Helical" evidence="1">
    <location>
        <begin position="94"/>
        <end position="112"/>
    </location>
</feature>
<keyword evidence="1" id="KW-0812">Transmembrane</keyword>
<keyword evidence="1" id="KW-1133">Transmembrane helix</keyword>
<dbReference type="RefSeq" id="WP_086942697.1">
    <property type="nucleotide sequence ID" value="NZ_FONM01000006.1"/>
</dbReference>
<feature type="transmembrane region" description="Helical" evidence="1">
    <location>
        <begin position="6"/>
        <end position="26"/>
    </location>
</feature>
<protein>
    <submittedName>
        <fullName evidence="2">Uncharacterized protein</fullName>
    </submittedName>
</protein>
<name>A0A1W1IG69_9LACT</name>
<evidence type="ECO:0000256" key="1">
    <source>
        <dbReference type="SAM" id="Phobius"/>
    </source>
</evidence>
<dbReference type="AlphaFoldDB" id="A0A1W1IG69"/>
<evidence type="ECO:0000313" key="3">
    <source>
        <dbReference type="Proteomes" id="UP000195985"/>
    </source>
</evidence>
<gene>
    <name evidence="2" type="ORF">TPAS_1581</name>
</gene>
<dbReference type="OrthoDB" id="2168457at2"/>
<accession>A0A1W1IG69</accession>
<feature type="transmembrane region" description="Helical" evidence="1">
    <location>
        <begin position="62"/>
        <end position="82"/>
    </location>
</feature>
<feature type="transmembrane region" description="Helical" evidence="1">
    <location>
        <begin position="38"/>
        <end position="56"/>
    </location>
</feature>
<reference evidence="3" key="1">
    <citation type="submission" date="2016-04" db="EMBL/GenBank/DDBJ databases">
        <authorList>
            <person name="Strepis N."/>
        </authorList>
    </citation>
    <scope>NUCLEOTIDE SEQUENCE [LARGE SCALE GENOMIC DNA]</scope>
</reference>
<keyword evidence="1" id="KW-0472">Membrane</keyword>
<dbReference type="EMBL" id="FWEY01000003">
    <property type="protein sequence ID" value="SLM51901.1"/>
    <property type="molecule type" value="Genomic_DNA"/>
</dbReference>
<evidence type="ECO:0000313" key="2">
    <source>
        <dbReference type="EMBL" id="SLM51901.1"/>
    </source>
</evidence>
<organism evidence="2 3">
    <name type="scientific">Trichococcus pasteurii</name>
    <dbReference type="NCBI Taxonomy" id="43064"/>
    <lineage>
        <taxon>Bacteria</taxon>
        <taxon>Bacillati</taxon>
        <taxon>Bacillota</taxon>
        <taxon>Bacilli</taxon>
        <taxon>Lactobacillales</taxon>
        <taxon>Carnobacteriaceae</taxon>
        <taxon>Trichococcus</taxon>
    </lineage>
</organism>
<sequence>MFETFYFLLGIVNSLLLITIFFLVRYTKTAQVAVTGKVYLALAIPAVIGIVLAQQQQKPTQYTIFLGIFLAFLMLEGIYDFVLKVSFRENWKLLTPYLMLYWSMNYGFIVMTWKHSKLQGGILLGLFIIQIIANIRSHTKEKK</sequence>
<proteinExistence type="predicted"/>
<dbReference type="Proteomes" id="UP000195985">
    <property type="component" value="Unassembled WGS sequence"/>
</dbReference>